<dbReference type="Proteomes" id="UP000076796">
    <property type="component" value="Unassembled WGS sequence"/>
</dbReference>
<feature type="transmembrane region" description="Helical" evidence="1">
    <location>
        <begin position="33"/>
        <end position="52"/>
    </location>
</feature>
<accession>A0A163GSH6</accession>
<proteinExistence type="predicted"/>
<dbReference type="EMBL" id="LWMH01000001">
    <property type="protein sequence ID" value="KZS45127.1"/>
    <property type="molecule type" value="Genomic_DNA"/>
</dbReference>
<gene>
    <name evidence="2" type="ORF">AWU65_03860</name>
</gene>
<evidence type="ECO:0000313" key="2">
    <source>
        <dbReference type="EMBL" id="KZS45127.1"/>
    </source>
</evidence>
<keyword evidence="3" id="KW-1185">Reference proteome</keyword>
<comment type="caution">
    <text evidence="2">The sequence shown here is derived from an EMBL/GenBank/DDBJ whole genome shotgun (WGS) entry which is preliminary data.</text>
</comment>
<protein>
    <submittedName>
        <fullName evidence="2">Uncharacterized protein</fullName>
    </submittedName>
</protein>
<keyword evidence="1" id="KW-0472">Membrane</keyword>
<organism evidence="2 3">
    <name type="scientific">Paenibacillus glucanolyticus</name>
    <dbReference type="NCBI Taxonomy" id="59843"/>
    <lineage>
        <taxon>Bacteria</taxon>
        <taxon>Bacillati</taxon>
        <taxon>Bacillota</taxon>
        <taxon>Bacilli</taxon>
        <taxon>Bacillales</taxon>
        <taxon>Paenibacillaceae</taxon>
        <taxon>Paenibacillus</taxon>
    </lineage>
</organism>
<keyword evidence="1" id="KW-1133">Transmembrane helix</keyword>
<evidence type="ECO:0000313" key="3">
    <source>
        <dbReference type="Proteomes" id="UP000076796"/>
    </source>
</evidence>
<name>A0A163GSH6_9BACL</name>
<sequence length="68" mass="7842">MEYKMVGCCAIVAIAILQFFYLIWDIFLLSPTAILVTGIGLLVDLIILRLFFIDEAEELYRKILKKES</sequence>
<keyword evidence="1" id="KW-0812">Transmembrane</keyword>
<feature type="transmembrane region" description="Helical" evidence="1">
    <location>
        <begin position="7"/>
        <end position="27"/>
    </location>
</feature>
<reference evidence="2" key="1">
    <citation type="journal article" date="2016" name="Genome Announc.">
        <title>Draft genomes of two strains of Paenibacillus glucanolyticus with capability to degrade lignocellulose.</title>
        <authorList>
            <person name="Mathews S.L."/>
            <person name="Pawlak J."/>
            <person name="Grunden A.M."/>
        </authorList>
    </citation>
    <scope>NUCLEOTIDE SEQUENCE [LARGE SCALE GENOMIC DNA]</scope>
    <source>
        <strain evidence="2">SLM1</strain>
    </source>
</reference>
<dbReference type="AlphaFoldDB" id="A0A163GSH6"/>
<evidence type="ECO:0000256" key="1">
    <source>
        <dbReference type="SAM" id="Phobius"/>
    </source>
</evidence>